<gene>
    <name evidence="3" type="ORF">M5K25_021278</name>
</gene>
<comment type="caution">
    <text evidence="3">The sequence shown here is derived from an EMBL/GenBank/DDBJ whole genome shotgun (WGS) entry which is preliminary data.</text>
</comment>
<feature type="chain" id="PRO_5044843681" description="Transmembrane protein" evidence="2">
    <location>
        <begin position="27"/>
        <end position="540"/>
    </location>
</feature>
<dbReference type="InterPro" id="IPR040283">
    <property type="entry name" value="DDB_G0292058-like"/>
</dbReference>
<evidence type="ECO:0000313" key="3">
    <source>
        <dbReference type="EMBL" id="KAL0910310.1"/>
    </source>
</evidence>
<keyword evidence="1" id="KW-0812">Transmembrane</keyword>
<keyword evidence="2" id="KW-0732">Signal</keyword>
<keyword evidence="1" id="KW-1133">Transmembrane helix</keyword>
<keyword evidence="4" id="KW-1185">Reference proteome</keyword>
<feature type="signal peptide" evidence="2">
    <location>
        <begin position="1"/>
        <end position="26"/>
    </location>
</feature>
<feature type="transmembrane region" description="Helical" evidence="1">
    <location>
        <begin position="143"/>
        <end position="166"/>
    </location>
</feature>
<feature type="transmembrane region" description="Helical" evidence="1">
    <location>
        <begin position="253"/>
        <end position="274"/>
    </location>
</feature>
<evidence type="ECO:0000313" key="4">
    <source>
        <dbReference type="Proteomes" id="UP001552299"/>
    </source>
</evidence>
<accession>A0ABD0UCS9</accession>
<feature type="transmembrane region" description="Helical" evidence="1">
    <location>
        <begin position="281"/>
        <end position="307"/>
    </location>
</feature>
<evidence type="ECO:0000256" key="2">
    <source>
        <dbReference type="SAM" id="SignalP"/>
    </source>
</evidence>
<feature type="transmembrane region" description="Helical" evidence="1">
    <location>
        <begin position="106"/>
        <end position="131"/>
    </location>
</feature>
<dbReference type="PANTHER" id="PTHR31414">
    <property type="entry name" value="TRANSMEMBRANE PROTEIN DDB_G0292058"/>
    <property type="match status" value="1"/>
</dbReference>
<protein>
    <recommendedName>
        <fullName evidence="5">Transmembrane protein</fullName>
    </recommendedName>
</protein>
<feature type="transmembrane region" description="Helical" evidence="1">
    <location>
        <begin position="492"/>
        <end position="515"/>
    </location>
</feature>
<name>A0ABD0UCS9_DENTH</name>
<dbReference type="EMBL" id="JANQDX010000016">
    <property type="protein sequence ID" value="KAL0910310.1"/>
    <property type="molecule type" value="Genomic_DNA"/>
</dbReference>
<organism evidence="3 4">
    <name type="scientific">Dendrobium thyrsiflorum</name>
    <name type="common">Pinecone-like raceme dendrobium</name>
    <name type="synonym">Orchid</name>
    <dbReference type="NCBI Taxonomy" id="117978"/>
    <lineage>
        <taxon>Eukaryota</taxon>
        <taxon>Viridiplantae</taxon>
        <taxon>Streptophyta</taxon>
        <taxon>Embryophyta</taxon>
        <taxon>Tracheophyta</taxon>
        <taxon>Spermatophyta</taxon>
        <taxon>Magnoliopsida</taxon>
        <taxon>Liliopsida</taxon>
        <taxon>Asparagales</taxon>
        <taxon>Orchidaceae</taxon>
        <taxon>Epidendroideae</taxon>
        <taxon>Malaxideae</taxon>
        <taxon>Dendrobiinae</taxon>
        <taxon>Dendrobium</taxon>
    </lineage>
</organism>
<sequence length="540" mass="60005">MAFSQGNASLLLLLLTLSILFISSQATSLEKTISGRGGYVLVPFRRSAAEGPVALSDNSINNSSFVLASERTERRDPLNDFKDYTGGWNISNRHYWASVGFTAAPLFGIALIWFMIFGLVLIISACCYCCCHRPIHPYSDSAYVVSLTLLILFTLAAILGCVLLYYGQQKFHNSSSDTLDYVVNQANLTVENLREFSGNLSAAKRIKVTNLLIPGDIQNRIDDIVKKVNTSANDLDRRASKNSKNIRDVLNTVRLILIIVAAVMLLLAFLGFILSILGLQFLVYILVLIGWFLVAAMFILSGVFLLMHNAVGDTCVAMDEWVNHPSEHTALDDILPCVNVATANQSLYSSREVTYKLADMVNNVINGVSNPTNPSIPFNQSGPLMPTLCNPFNQDLSNRSCAAGEVVFTNASQVWRKYECNVTIVNGTEICKTVGRVTPTLYDQMNAAVSVAYALNHYAPFLVQLQDCSFARETFSSVSHDNCPSLRKYTNWVFIGLTLVSAAVMLSIIFWVIYARERRHRMYNKQQIFYEGRDPVARKP</sequence>
<dbReference type="Proteomes" id="UP001552299">
    <property type="component" value="Unassembled WGS sequence"/>
</dbReference>
<proteinExistence type="predicted"/>
<evidence type="ECO:0008006" key="5">
    <source>
        <dbReference type="Google" id="ProtNLM"/>
    </source>
</evidence>
<keyword evidence="1" id="KW-0472">Membrane</keyword>
<dbReference type="AlphaFoldDB" id="A0ABD0UCS9"/>
<dbReference type="PANTHER" id="PTHR31414:SF15">
    <property type="entry name" value="PLASMA MEMBRANE FUSION PROTEIN"/>
    <property type="match status" value="1"/>
</dbReference>
<evidence type="ECO:0000256" key="1">
    <source>
        <dbReference type="SAM" id="Phobius"/>
    </source>
</evidence>
<reference evidence="3 4" key="1">
    <citation type="journal article" date="2024" name="Plant Biotechnol. J.">
        <title>Dendrobium thyrsiflorum genome and its molecular insights into genes involved in important horticultural traits.</title>
        <authorList>
            <person name="Chen B."/>
            <person name="Wang J.Y."/>
            <person name="Zheng P.J."/>
            <person name="Li K.L."/>
            <person name="Liang Y.M."/>
            <person name="Chen X.F."/>
            <person name="Zhang C."/>
            <person name="Zhao X."/>
            <person name="He X."/>
            <person name="Zhang G.Q."/>
            <person name="Liu Z.J."/>
            <person name="Xu Q."/>
        </authorList>
    </citation>
    <scope>NUCLEOTIDE SEQUENCE [LARGE SCALE GENOMIC DNA]</scope>
    <source>
        <strain evidence="3">GZMU011</strain>
    </source>
</reference>